<dbReference type="GO" id="GO:0046872">
    <property type="term" value="F:metal ion binding"/>
    <property type="evidence" value="ECO:0007669"/>
    <property type="project" value="UniProtKB-KW"/>
</dbReference>
<comment type="similarity">
    <text evidence="1">Belongs to the iron/ascorbate-dependent oxidoreductase family.</text>
</comment>
<evidence type="ECO:0000259" key="2">
    <source>
        <dbReference type="PROSITE" id="PS51471"/>
    </source>
</evidence>
<dbReference type="InterPro" id="IPR027443">
    <property type="entry name" value="IPNS-like_sf"/>
</dbReference>
<dbReference type="InterPro" id="IPR050231">
    <property type="entry name" value="Iron_ascorbate_oxido_reductase"/>
</dbReference>
<dbReference type="InterPro" id="IPR026992">
    <property type="entry name" value="DIOX_N"/>
</dbReference>
<proteinExistence type="inferred from homology"/>
<protein>
    <recommendedName>
        <fullName evidence="2">Fe2OG dioxygenase domain-containing protein</fullName>
    </recommendedName>
</protein>
<gene>
    <name evidence="3" type="ORF">NP493_494g04027</name>
</gene>
<dbReference type="EMBL" id="JAODUO010000494">
    <property type="protein sequence ID" value="KAK2179384.1"/>
    <property type="molecule type" value="Genomic_DNA"/>
</dbReference>
<keyword evidence="1" id="KW-0408">Iron</keyword>
<dbReference type="GO" id="GO:0016491">
    <property type="term" value="F:oxidoreductase activity"/>
    <property type="evidence" value="ECO:0007669"/>
    <property type="project" value="UniProtKB-KW"/>
</dbReference>
<reference evidence="3" key="1">
    <citation type="journal article" date="2023" name="Mol. Biol. Evol.">
        <title>Third-Generation Sequencing Reveals the Adaptive Role of the Epigenome in Three Deep-Sea Polychaetes.</title>
        <authorList>
            <person name="Perez M."/>
            <person name="Aroh O."/>
            <person name="Sun Y."/>
            <person name="Lan Y."/>
            <person name="Juniper S.K."/>
            <person name="Young C.R."/>
            <person name="Angers B."/>
            <person name="Qian P.Y."/>
        </authorList>
    </citation>
    <scope>NUCLEOTIDE SEQUENCE</scope>
    <source>
        <strain evidence="3">R07B-5</strain>
    </source>
</reference>
<dbReference type="FunFam" id="2.60.120.330:FF:000038">
    <property type="entry name" value="Si:dkey-10o6.2"/>
    <property type="match status" value="1"/>
</dbReference>
<keyword evidence="1" id="KW-0479">Metal-binding</keyword>
<dbReference type="AlphaFoldDB" id="A0AAD9KXY1"/>
<dbReference type="SUPFAM" id="SSF51197">
    <property type="entry name" value="Clavaminate synthase-like"/>
    <property type="match status" value="1"/>
</dbReference>
<dbReference type="Gene3D" id="2.60.120.330">
    <property type="entry name" value="B-lactam Antibiotic, Isopenicillin N Synthase, Chain"/>
    <property type="match status" value="1"/>
</dbReference>
<dbReference type="InterPro" id="IPR005123">
    <property type="entry name" value="Oxoglu/Fe-dep_dioxygenase_dom"/>
</dbReference>
<feature type="domain" description="Fe2OG dioxygenase" evidence="2">
    <location>
        <begin position="173"/>
        <end position="280"/>
    </location>
</feature>
<evidence type="ECO:0000313" key="4">
    <source>
        <dbReference type="Proteomes" id="UP001209878"/>
    </source>
</evidence>
<keyword evidence="4" id="KW-1185">Reference proteome</keyword>
<dbReference type="Pfam" id="PF03171">
    <property type="entry name" value="2OG-FeII_Oxy"/>
    <property type="match status" value="1"/>
</dbReference>
<accession>A0AAD9KXY1</accession>
<organism evidence="3 4">
    <name type="scientific">Ridgeia piscesae</name>
    <name type="common">Tubeworm</name>
    <dbReference type="NCBI Taxonomy" id="27915"/>
    <lineage>
        <taxon>Eukaryota</taxon>
        <taxon>Metazoa</taxon>
        <taxon>Spiralia</taxon>
        <taxon>Lophotrochozoa</taxon>
        <taxon>Annelida</taxon>
        <taxon>Polychaeta</taxon>
        <taxon>Sedentaria</taxon>
        <taxon>Canalipalpata</taxon>
        <taxon>Sabellida</taxon>
        <taxon>Siboglinidae</taxon>
        <taxon>Ridgeia</taxon>
    </lineage>
</organism>
<name>A0AAD9KXY1_RIDPI</name>
<sequence>MTYPIPIVDLEQFNICKEPEDVSDDVQHQLARQIIDAFSTIGFVGLKNYGFVHLQLAALMKEAKTFFYLPETTKSKYPYRFENQYDRGGWVHLEQESLNYLARPGDLKETFDIINDGKVWPDDEVPGFRPAANEFSHLCWTLSQRVLLLIGIGLGLEDPSFLKNQHSKDGVNHAQTLRCLYYPPLRRDTVIKPDQTRCGEHSDYGSITLLFQDEAGGLELRTRDGEFVPATPMDGVVLVNVGDLMQQWTADKLVSTIHRVVVPETKLTKERMSVAFFARADYDCVIKCLDGSDKYEPITSFDHLSMRLLAAHGQ</sequence>
<dbReference type="PROSITE" id="PS51471">
    <property type="entry name" value="FE2OG_OXY"/>
    <property type="match status" value="1"/>
</dbReference>
<evidence type="ECO:0000256" key="1">
    <source>
        <dbReference type="RuleBase" id="RU003682"/>
    </source>
</evidence>
<evidence type="ECO:0000313" key="3">
    <source>
        <dbReference type="EMBL" id="KAK2179384.1"/>
    </source>
</evidence>
<comment type="caution">
    <text evidence="3">The sequence shown here is derived from an EMBL/GenBank/DDBJ whole genome shotgun (WGS) entry which is preliminary data.</text>
</comment>
<dbReference type="PANTHER" id="PTHR47990">
    <property type="entry name" value="2-OXOGLUTARATE (2OG) AND FE(II)-DEPENDENT OXYGENASE SUPERFAMILY PROTEIN-RELATED"/>
    <property type="match status" value="1"/>
</dbReference>
<dbReference type="Proteomes" id="UP001209878">
    <property type="component" value="Unassembled WGS sequence"/>
</dbReference>
<dbReference type="InterPro" id="IPR044861">
    <property type="entry name" value="IPNS-like_FE2OG_OXY"/>
</dbReference>
<keyword evidence="1" id="KW-0560">Oxidoreductase</keyword>
<dbReference type="Pfam" id="PF14226">
    <property type="entry name" value="DIOX_N"/>
    <property type="match status" value="1"/>
</dbReference>